<evidence type="ECO:0000259" key="1">
    <source>
        <dbReference type="Pfam" id="PF01850"/>
    </source>
</evidence>
<dbReference type="OrthoDB" id="286092at2"/>
<dbReference type="Proteomes" id="UP000199586">
    <property type="component" value="Unassembled WGS sequence"/>
</dbReference>
<dbReference type="Pfam" id="PF01850">
    <property type="entry name" value="PIN"/>
    <property type="match status" value="1"/>
</dbReference>
<gene>
    <name evidence="2" type="ORF">SAMN04488241_10319</name>
</gene>
<dbReference type="InterPro" id="IPR029060">
    <property type="entry name" value="PIN-like_dom_sf"/>
</dbReference>
<organism evidence="2 3">
    <name type="scientific">Sphingomonas rubra</name>
    <dbReference type="NCBI Taxonomy" id="634430"/>
    <lineage>
        <taxon>Bacteria</taxon>
        <taxon>Pseudomonadati</taxon>
        <taxon>Pseudomonadota</taxon>
        <taxon>Alphaproteobacteria</taxon>
        <taxon>Sphingomonadales</taxon>
        <taxon>Sphingomonadaceae</taxon>
        <taxon>Sphingomonas</taxon>
    </lineage>
</organism>
<dbReference type="RefSeq" id="WP_093331859.1">
    <property type="nucleotide sequence ID" value="NZ_FOXP01000003.1"/>
</dbReference>
<dbReference type="InterPro" id="IPR002716">
    <property type="entry name" value="PIN_dom"/>
</dbReference>
<name>A0A1I5R602_9SPHN</name>
<evidence type="ECO:0000313" key="2">
    <source>
        <dbReference type="EMBL" id="SFP53933.1"/>
    </source>
</evidence>
<feature type="domain" description="PIN" evidence="1">
    <location>
        <begin position="1"/>
        <end position="114"/>
    </location>
</feature>
<dbReference type="STRING" id="634430.SAMN04488241_10319"/>
<dbReference type="SUPFAM" id="SSF88723">
    <property type="entry name" value="PIN domain-like"/>
    <property type="match status" value="1"/>
</dbReference>
<keyword evidence="3" id="KW-1185">Reference proteome</keyword>
<accession>A0A1I5R602</accession>
<evidence type="ECO:0000313" key="3">
    <source>
        <dbReference type="Proteomes" id="UP000199586"/>
    </source>
</evidence>
<protein>
    <submittedName>
        <fullName evidence="2">PIN domain nuclease, a component of toxin-antitoxin system (PIN domain)</fullName>
    </submittedName>
</protein>
<dbReference type="EMBL" id="FOXP01000003">
    <property type="protein sequence ID" value="SFP53933.1"/>
    <property type="molecule type" value="Genomic_DNA"/>
</dbReference>
<sequence>MVIDAAALLAVLLDEPGAEIVIPQLRRSVMSAVNVSESCSRGLEQGADISNILGAIASFEIDIASFDLTAARATAELRAPTRSSGISLGDRACLVLGRSRSLPILTGDRRMATAGEALGYDIRLIR</sequence>
<proteinExistence type="predicted"/>
<dbReference type="Gene3D" id="3.40.50.1010">
    <property type="entry name" value="5'-nuclease"/>
    <property type="match status" value="1"/>
</dbReference>
<dbReference type="AlphaFoldDB" id="A0A1I5R602"/>
<reference evidence="2 3" key="1">
    <citation type="submission" date="2016-10" db="EMBL/GenBank/DDBJ databases">
        <authorList>
            <person name="de Groot N.N."/>
        </authorList>
    </citation>
    <scope>NUCLEOTIDE SEQUENCE [LARGE SCALE GENOMIC DNA]</scope>
    <source>
        <strain evidence="2 3">CGMCC 1.9113</strain>
    </source>
</reference>